<dbReference type="EMBL" id="CP001108">
    <property type="protein sequence ID" value="ACF45256.1"/>
    <property type="molecule type" value="Genomic_DNA"/>
</dbReference>
<dbReference type="KEGG" id="paa:Paes_0197"/>
<dbReference type="EC" id="5.1.3.14" evidence="3"/>
<dbReference type="InterPro" id="IPR003331">
    <property type="entry name" value="UDP_GlcNAc_Epimerase_2_dom"/>
</dbReference>
<keyword evidence="4" id="KW-1185">Reference proteome</keyword>
<comment type="similarity">
    <text evidence="1">Belongs to the UDP-N-acetylglucosamine 2-epimerase family.</text>
</comment>
<dbReference type="STRING" id="290512.Paes_0197"/>
<dbReference type="Proteomes" id="UP000002725">
    <property type="component" value="Chromosome"/>
</dbReference>
<keyword evidence="1 3" id="KW-0413">Isomerase</keyword>
<sequence length="378" mass="40562">MICPGSSTNVKKLSTVKKILLASGDNSGLLRTLPLYRRLQASTSCEAVIAGATGPHEEDLSSLFEISDSFITIAVGQGSVVEKTALALTGFADIMVREKPDLVIVAGENDISLAAALSSSRLGLPYASLEAGMRSYNRNAPREANRRLIDAAADMMFVSEHSGTYNLISEGSDEERIFFVGNMLIDALALKIADSNSSSIIQELGYTSKQYALVRLECLPAVDTLEAIRKVERLVGVIAATHPVLLQLAPDVNALIEQHAMLSAFTSIDGVTVRPPAGYVDQLRLIKDAVFILTDTRDMQAEATVMKVPCLTMSSDTTSPASIEIGTNMLVGTEEDDILMRIQDALEGKLAKHAKIPEKWDGAAAQRVVEVLEKVLAG</sequence>
<evidence type="ECO:0000259" key="2">
    <source>
        <dbReference type="Pfam" id="PF02350"/>
    </source>
</evidence>
<evidence type="ECO:0000256" key="1">
    <source>
        <dbReference type="RuleBase" id="RU003513"/>
    </source>
</evidence>
<gene>
    <name evidence="3" type="ordered locus">Paes_0197</name>
</gene>
<evidence type="ECO:0000313" key="3">
    <source>
        <dbReference type="EMBL" id="ACF45256.1"/>
    </source>
</evidence>
<dbReference type="eggNOG" id="COG0381">
    <property type="taxonomic scope" value="Bacteria"/>
</dbReference>
<proteinExistence type="inferred from homology"/>
<dbReference type="Pfam" id="PF02350">
    <property type="entry name" value="Epimerase_2"/>
    <property type="match status" value="1"/>
</dbReference>
<dbReference type="Gene3D" id="3.40.50.2000">
    <property type="entry name" value="Glycogen Phosphorylase B"/>
    <property type="match status" value="2"/>
</dbReference>
<evidence type="ECO:0000313" key="4">
    <source>
        <dbReference type="Proteomes" id="UP000002725"/>
    </source>
</evidence>
<reference evidence="3" key="1">
    <citation type="submission" date="2008-06" db="EMBL/GenBank/DDBJ databases">
        <title>Complete sequence of chromosome of Prosthecochloris aestuarii DSM 271.</title>
        <authorList>
            <consortium name="US DOE Joint Genome Institute"/>
            <person name="Lucas S."/>
            <person name="Copeland A."/>
            <person name="Lapidus A."/>
            <person name="Glavina del Rio T."/>
            <person name="Dalin E."/>
            <person name="Tice H."/>
            <person name="Bruce D."/>
            <person name="Goodwin L."/>
            <person name="Pitluck S."/>
            <person name="Schmutz J."/>
            <person name="Larimer F."/>
            <person name="Land M."/>
            <person name="Hauser L."/>
            <person name="Kyrpides N."/>
            <person name="Anderson I."/>
            <person name="Liu Z."/>
            <person name="Li T."/>
            <person name="Zhao F."/>
            <person name="Overmann J."/>
            <person name="Bryant D.A."/>
            <person name="Richardson P."/>
        </authorList>
    </citation>
    <scope>NUCLEOTIDE SEQUENCE [LARGE SCALE GENOMIC DNA]</scope>
    <source>
        <strain evidence="3">DSM 271</strain>
    </source>
</reference>
<dbReference type="PANTHER" id="PTHR43174">
    <property type="entry name" value="UDP-N-ACETYLGLUCOSAMINE 2-EPIMERASE"/>
    <property type="match status" value="1"/>
</dbReference>
<organism evidence="3 4">
    <name type="scientific">Prosthecochloris aestuarii (strain DSM 271 / SK 413)</name>
    <dbReference type="NCBI Taxonomy" id="290512"/>
    <lineage>
        <taxon>Bacteria</taxon>
        <taxon>Pseudomonadati</taxon>
        <taxon>Chlorobiota</taxon>
        <taxon>Chlorobiia</taxon>
        <taxon>Chlorobiales</taxon>
        <taxon>Chlorobiaceae</taxon>
        <taxon>Prosthecochloris</taxon>
    </lineage>
</organism>
<dbReference type="AlphaFoldDB" id="B4S3R0"/>
<feature type="domain" description="UDP-N-acetylglucosamine 2-epimerase" evidence="2">
    <location>
        <begin position="53"/>
        <end position="373"/>
    </location>
</feature>
<dbReference type="HOGENOM" id="CLU_041674_0_1_10"/>
<dbReference type="PANTHER" id="PTHR43174:SF1">
    <property type="entry name" value="UDP-N-ACETYLGLUCOSAMINE 2-EPIMERASE"/>
    <property type="match status" value="1"/>
</dbReference>
<dbReference type="InterPro" id="IPR029767">
    <property type="entry name" value="WecB-like"/>
</dbReference>
<dbReference type="GO" id="GO:0008761">
    <property type="term" value="F:UDP-N-acetylglucosamine 2-epimerase activity"/>
    <property type="evidence" value="ECO:0007669"/>
    <property type="project" value="UniProtKB-EC"/>
</dbReference>
<accession>B4S3R0</accession>
<name>B4S3R0_PROA2</name>
<dbReference type="SUPFAM" id="SSF53756">
    <property type="entry name" value="UDP-Glycosyltransferase/glycogen phosphorylase"/>
    <property type="match status" value="1"/>
</dbReference>
<protein>
    <submittedName>
        <fullName evidence="3">UDP-N-acetylglucosamine 2-epimerase</fullName>
        <ecNumber evidence="3">5.1.3.14</ecNumber>
    </submittedName>
</protein>